<dbReference type="PANTHER" id="PTHR21022:SF19">
    <property type="entry name" value="PREPHENATE DEHYDRATASE-RELATED"/>
    <property type="match status" value="1"/>
</dbReference>
<dbReference type="RefSeq" id="WP_261897036.1">
    <property type="nucleotide sequence ID" value="NZ_AP024896.1"/>
</dbReference>
<evidence type="ECO:0000256" key="6">
    <source>
        <dbReference type="ARBA" id="ARBA00023239"/>
    </source>
</evidence>
<keyword evidence="11" id="KW-1185">Reference proteome</keyword>
<dbReference type="PANTHER" id="PTHR21022">
    <property type="entry name" value="PREPHENATE DEHYDRATASE P PROTEIN"/>
    <property type="match status" value="1"/>
</dbReference>
<accession>A0ABZ0QJF8</accession>
<keyword evidence="3" id="KW-0028">Amino-acid biosynthesis</keyword>
<reference evidence="10 11" key="1">
    <citation type="submission" date="2023-11" db="EMBL/GenBank/DDBJ databases">
        <title>Plant-associative lifestyle of Vibrio porteresiae and its evolutionary dynamics.</title>
        <authorList>
            <person name="Rameshkumar N."/>
            <person name="Kirti K."/>
        </authorList>
    </citation>
    <scope>NUCLEOTIDE SEQUENCE [LARGE SCALE GENOMIC DNA]</scope>
    <source>
        <strain evidence="10 11">MSSRF30</strain>
    </source>
</reference>
<dbReference type="EMBL" id="CP138204">
    <property type="protein sequence ID" value="WPC76634.1"/>
    <property type="molecule type" value="Genomic_DNA"/>
</dbReference>
<proteinExistence type="predicted"/>
<evidence type="ECO:0000256" key="8">
    <source>
        <dbReference type="SAM" id="SignalP"/>
    </source>
</evidence>
<dbReference type="PROSITE" id="PS51171">
    <property type="entry name" value="PREPHENATE_DEHYDR_3"/>
    <property type="match status" value="1"/>
</dbReference>
<comment type="pathway">
    <text evidence="1">Amino-acid biosynthesis; L-phenylalanine biosynthesis; phenylpyruvate from prephenate: step 1/1.</text>
</comment>
<evidence type="ECO:0000256" key="1">
    <source>
        <dbReference type="ARBA" id="ARBA00004741"/>
    </source>
</evidence>
<feature type="chain" id="PRO_5045269720" description="prephenate dehydratase" evidence="8">
    <location>
        <begin position="28"/>
        <end position="251"/>
    </location>
</feature>
<keyword evidence="5" id="KW-0584">Phenylalanine biosynthesis</keyword>
<evidence type="ECO:0000256" key="4">
    <source>
        <dbReference type="ARBA" id="ARBA00023141"/>
    </source>
</evidence>
<organism evidence="10 11">
    <name type="scientific">Vibrio porteresiae DSM 19223</name>
    <dbReference type="NCBI Taxonomy" id="1123496"/>
    <lineage>
        <taxon>Bacteria</taxon>
        <taxon>Pseudomonadati</taxon>
        <taxon>Pseudomonadota</taxon>
        <taxon>Gammaproteobacteria</taxon>
        <taxon>Vibrionales</taxon>
        <taxon>Vibrionaceae</taxon>
        <taxon>Vibrio</taxon>
    </lineage>
</organism>
<feature type="domain" description="Prephenate dehydratase" evidence="9">
    <location>
        <begin position="30"/>
        <end position="218"/>
    </location>
</feature>
<gene>
    <name evidence="10" type="ORF">R8Z52_19080</name>
</gene>
<sequence length="251" mass="26997">MGSSVSKRAVFSAMLIVSSALSTSVWAGSEIYVQASKGSFNNEAIDKLFEQRPQLQHDTIYAGTPLNVLKSASENHAFAFSAVDNTTINGKLVQATVTAFEQYKPTEVTAYVTMPIEMCVLMNKQDVQSQTPITLIASHPAALKQIDRWKQSIKGLAEQEIPAGTAEAARKVAQGEMPKGTAAIGSCALASLYPTLSVVKKGVQDNKNNATSFLMMKVAKRDKPISEQAARHELNAAIAQGKKADLLLLNK</sequence>
<dbReference type="InterPro" id="IPR001086">
    <property type="entry name" value="Preph_deHydtase"/>
</dbReference>
<dbReference type="EC" id="4.2.1.51" evidence="2"/>
<name>A0ABZ0QJF8_9VIBR</name>
<comment type="catalytic activity">
    <reaction evidence="7">
        <text>prephenate + H(+) = 3-phenylpyruvate + CO2 + H2O</text>
        <dbReference type="Rhea" id="RHEA:21648"/>
        <dbReference type="ChEBI" id="CHEBI:15377"/>
        <dbReference type="ChEBI" id="CHEBI:15378"/>
        <dbReference type="ChEBI" id="CHEBI:16526"/>
        <dbReference type="ChEBI" id="CHEBI:18005"/>
        <dbReference type="ChEBI" id="CHEBI:29934"/>
        <dbReference type="EC" id="4.2.1.51"/>
    </reaction>
</comment>
<dbReference type="SUPFAM" id="SSF53850">
    <property type="entry name" value="Periplasmic binding protein-like II"/>
    <property type="match status" value="1"/>
</dbReference>
<dbReference type="Gene3D" id="3.40.190.10">
    <property type="entry name" value="Periplasmic binding protein-like II"/>
    <property type="match status" value="2"/>
</dbReference>
<evidence type="ECO:0000313" key="10">
    <source>
        <dbReference type="EMBL" id="WPC76634.1"/>
    </source>
</evidence>
<dbReference type="Pfam" id="PF00800">
    <property type="entry name" value="PDT"/>
    <property type="match status" value="1"/>
</dbReference>
<keyword evidence="4" id="KW-0057">Aromatic amino acid biosynthesis</keyword>
<evidence type="ECO:0000256" key="5">
    <source>
        <dbReference type="ARBA" id="ARBA00023222"/>
    </source>
</evidence>
<protein>
    <recommendedName>
        <fullName evidence="2">prephenate dehydratase</fullName>
        <ecNumber evidence="2">4.2.1.51</ecNumber>
    </recommendedName>
</protein>
<evidence type="ECO:0000256" key="3">
    <source>
        <dbReference type="ARBA" id="ARBA00022605"/>
    </source>
</evidence>
<feature type="signal peptide" evidence="8">
    <location>
        <begin position="1"/>
        <end position="27"/>
    </location>
</feature>
<evidence type="ECO:0000313" key="11">
    <source>
        <dbReference type="Proteomes" id="UP001304071"/>
    </source>
</evidence>
<evidence type="ECO:0000256" key="2">
    <source>
        <dbReference type="ARBA" id="ARBA00013147"/>
    </source>
</evidence>
<dbReference type="Proteomes" id="UP001304071">
    <property type="component" value="Chromosome 2"/>
</dbReference>
<evidence type="ECO:0000256" key="7">
    <source>
        <dbReference type="ARBA" id="ARBA00047848"/>
    </source>
</evidence>
<keyword evidence="6" id="KW-0456">Lyase</keyword>
<keyword evidence="8" id="KW-0732">Signal</keyword>
<evidence type="ECO:0000259" key="9">
    <source>
        <dbReference type="PROSITE" id="PS51171"/>
    </source>
</evidence>